<organism evidence="2 3">
    <name type="scientific">Pseudoduganella aquatica</name>
    <dbReference type="NCBI Taxonomy" id="2660641"/>
    <lineage>
        <taxon>Bacteria</taxon>
        <taxon>Pseudomonadati</taxon>
        <taxon>Pseudomonadota</taxon>
        <taxon>Betaproteobacteria</taxon>
        <taxon>Burkholderiales</taxon>
        <taxon>Oxalobacteraceae</taxon>
        <taxon>Telluria group</taxon>
        <taxon>Pseudoduganella</taxon>
    </lineage>
</organism>
<accession>A0A7X4KKN9</accession>
<reference evidence="2 3" key="1">
    <citation type="submission" date="2019-12" db="EMBL/GenBank/DDBJ databases">
        <title>Novel species isolated from a subtropical stream in China.</title>
        <authorList>
            <person name="Lu H."/>
        </authorList>
    </citation>
    <scope>NUCLEOTIDE SEQUENCE [LARGE SCALE GENOMIC DNA]</scope>
    <source>
        <strain evidence="2 3">FT127W</strain>
    </source>
</reference>
<dbReference type="CDD" id="cd01948">
    <property type="entry name" value="EAL"/>
    <property type="match status" value="1"/>
</dbReference>
<protein>
    <submittedName>
        <fullName evidence="2">EAL domain-containing protein</fullName>
    </submittedName>
</protein>
<dbReference type="SMART" id="SM00052">
    <property type="entry name" value="EAL"/>
    <property type="match status" value="1"/>
</dbReference>
<evidence type="ECO:0000313" key="3">
    <source>
        <dbReference type="Proteomes" id="UP000450676"/>
    </source>
</evidence>
<proteinExistence type="predicted"/>
<keyword evidence="3" id="KW-1185">Reference proteome</keyword>
<dbReference type="PANTHER" id="PTHR33121">
    <property type="entry name" value="CYCLIC DI-GMP PHOSPHODIESTERASE PDEF"/>
    <property type="match status" value="1"/>
</dbReference>
<dbReference type="EMBL" id="WWCU01000002">
    <property type="protein sequence ID" value="MYN06312.1"/>
    <property type="molecule type" value="Genomic_DNA"/>
</dbReference>
<evidence type="ECO:0000313" key="2">
    <source>
        <dbReference type="EMBL" id="MYN06312.1"/>
    </source>
</evidence>
<dbReference type="RefSeq" id="WP_161070687.1">
    <property type="nucleotide sequence ID" value="NZ_WWCU01000002.1"/>
</dbReference>
<dbReference type="GO" id="GO:0071111">
    <property type="term" value="F:cyclic-guanylate-specific phosphodiesterase activity"/>
    <property type="evidence" value="ECO:0007669"/>
    <property type="project" value="InterPro"/>
</dbReference>
<dbReference type="Proteomes" id="UP000450676">
    <property type="component" value="Unassembled WGS sequence"/>
</dbReference>
<dbReference type="InterPro" id="IPR035919">
    <property type="entry name" value="EAL_sf"/>
</dbReference>
<dbReference type="PANTHER" id="PTHR33121:SF79">
    <property type="entry name" value="CYCLIC DI-GMP PHOSPHODIESTERASE PDED-RELATED"/>
    <property type="match status" value="1"/>
</dbReference>
<dbReference type="InterPro" id="IPR011006">
    <property type="entry name" value="CheY-like_superfamily"/>
</dbReference>
<dbReference type="Pfam" id="PF00563">
    <property type="entry name" value="EAL"/>
    <property type="match status" value="1"/>
</dbReference>
<dbReference type="InterPro" id="IPR050706">
    <property type="entry name" value="Cyclic-di-GMP_PDE-like"/>
</dbReference>
<dbReference type="SUPFAM" id="SSF52172">
    <property type="entry name" value="CheY-like"/>
    <property type="match status" value="1"/>
</dbReference>
<gene>
    <name evidence="2" type="ORF">GTP77_03070</name>
</gene>
<feature type="domain" description="EAL" evidence="1">
    <location>
        <begin position="121"/>
        <end position="366"/>
    </location>
</feature>
<dbReference type="InterPro" id="IPR001633">
    <property type="entry name" value="EAL_dom"/>
</dbReference>
<dbReference type="SUPFAM" id="SSF141868">
    <property type="entry name" value="EAL domain-like"/>
    <property type="match status" value="1"/>
</dbReference>
<dbReference type="PROSITE" id="PS50883">
    <property type="entry name" value="EAL"/>
    <property type="match status" value="1"/>
</dbReference>
<dbReference type="Gene3D" id="3.40.50.2300">
    <property type="match status" value="1"/>
</dbReference>
<name>A0A7X4KKN9_9BURK</name>
<dbReference type="Gene3D" id="3.20.20.450">
    <property type="entry name" value="EAL domain"/>
    <property type="match status" value="2"/>
</dbReference>
<dbReference type="AlphaFoldDB" id="A0A7X4KKN9"/>
<sequence>METMRQAPLRAVVIVGDAKERSAVLAACRHLGLALDGCTGSGLAGMALIETLATPPDLAIVDLRVTDMDGADLIRSLSMLDAEIGLVLCGADCPRLQDTALVLAAALGMRGCAAVAGPVSAAVLSAAVAESIASRGRAGAAAKPFEVPDAIDIRSGLLRDEFELYYQPKVALAHRKPRGVEALLRMALDDSAALRAAGHMLPVAVNLSPRALANPDLAGHVADAVRRSGVPPQAVMFEVTEHTEIADLGAALRVLLKLRLRGHPLSLDDYGAGHASILQLSRIPFGEIKLDRRLVHNAWKRPHLEPLLRQAIESARQLGMTSVAEGIETSEDWDFLRKLGCDQAQGYLIARPMPAASLPGWLRHAASTPPLAYEADSAPCDNA</sequence>
<comment type="caution">
    <text evidence="2">The sequence shown here is derived from an EMBL/GenBank/DDBJ whole genome shotgun (WGS) entry which is preliminary data.</text>
</comment>
<evidence type="ECO:0000259" key="1">
    <source>
        <dbReference type="PROSITE" id="PS50883"/>
    </source>
</evidence>